<dbReference type="InterPro" id="IPR006626">
    <property type="entry name" value="PbH1"/>
</dbReference>
<dbReference type="InterPro" id="IPR012334">
    <property type="entry name" value="Pectin_lyas_fold"/>
</dbReference>
<keyword evidence="5" id="KW-1185">Reference proteome</keyword>
<reference evidence="4 5" key="1">
    <citation type="submission" date="2019-11" db="EMBL/GenBank/DDBJ databases">
        <title>The genome sequence of Methylocystis heyeri.</title>
        <authorList>
            <person name="Oshkin I.Y."/>
            <person name="Miroshnikov K."/>
            <person name="Dedysh S.N."/>
        </authorList>
    </citation>
    <scope>NUCLEOTIDE SEQUENCE [LARGE SCALE GENOMIC DNA]</scope>
    <source>
        <strain evidence="4 5">H2</strain>
    </source>
</reference>
<dbReference type="PROSITE" id="PS51318">
    <property type="entry name" value="TAT"/>
    <property type="match status" value="1"/>
</dbReference>
<feature type="signal peptide" evidence="1">
    <location>
        <begin position="1"/>
        <end position="22"/>
    </location>
</feature>
<evidence type="ECO:0000313" key="5">
    <source>
        <dbReference type="Proteomes" id="UP000309061"/>
    </source>
</evidence>
<keyword evidence="1" id="KW-0732">Signal</keyword>
<dbReference type="InterPro" id="IPR022388">
    <property type="entry name" value="CHP03808"/>
</dbReference>
<dbReference type="EMBL" id="CP046052">
    <property type="protein sequence ID" value="QGM46882.1"/>
    <property type="molecule type" value="Genomic_DNA"/>
</dbReference>
<dbReference type="SMART" id="SM00710">
    <property type="entry name" value="PbH1"/>
    <property type="match status" value="8"/>
</dbReference>
<dbReference type="OrthoDB" id="9788772at2"/>
<feature type="domain" description="Periplasmic copper-binding protein NosD beta helix" evidence="2">
    <location>
        <begin position="216"/>
        <end position="394"/>
    </location>
</feature>
<name>A0A6B8KGX4_9HYPH</name>
<dbReference type="AlphaFoldDB" id="A0A6B8KGX4"/>
<feature type="domain" description="Right handed beta helix" evidence="3">
    <location>
        <begin position="125"/>
        <end position="207"/>
    </location>
</feature>
<accession>A0A6B8KGX4</accession>
<dbReference type="Pfam" id="PF13229">
    <property type="entry name" value="Beta_helix"/>
    <property type="match status" value="1"/>
</dbReference>
<dbReference type="InterPro" id="IPR011050">
    <property type="entry name" value="Pectin_lyase_fold/virulence"/>
</dbReference>
<feature type="chain" id="PRO_5025335596" evidence="1">
    <location>
        <begin position="23"/>
        <end position="435"/>
    </location>
</feature>
<sequence length="435" mass="45846">MEQTPTCLNRRLFLGGALSVVAAPVAARAAEATADLAARLREAAPLGRAVRLPPGVTTIRSLELPAGAILIGARGGSTLRLVGPGPLLYCRDADRLTLEAVSFDGGGASLEEGRGLLDFSDVVRLSVSGCAIRNSSRHGVNLLRCGGIFKENLIERVRDAGYHSLDGLGVDIAGNKVRECGDNGVMVWTTQAGSFEGSRIRDNAIADIHNLSGGDGPYGNGVSIWGSGSVRVENNRIDRCAYTAVRNNAGHDVVVVGNQCRSFGEKAMYAEFGAKRSEFRNNLIEDAGGGIAVANAEKGTDVAVVSGNRIFGLKETHPDREFGPEMFWQVGILAEKNCSISGNLVRGPAWIGIVLGGYRENIRVEDNEVVGADYGVGFATGRNVGTGMIVRNKITASRKAAICAMAGPSFIGDDLLGPKGDKIWPGLILRDNSVE</sequence>
<dbReference type="KEGG" id="mhey:H2LOC_014930"/>
<gene>
    <name evidence="4" type="ORF">H2LOC_014930</name>
</gene>
<evidence type="ECO:0000256" key="1">
    <source>
        <dbReference type="SAM" id="SignalP"/>
    </source>
</evidence>
<evidence type="ECO:0000259" key="3">
    <source>
        <dbReference type="Pfam" id="PF13229"/>
    </source>
</evidence>
<organism evidence="4 5">
    <name type="scientific">Methylocystis heyeri</name>
    <dbReference type="NCBI Taxonomy" id="391905"/>
    <lineage>
        <taxon>Bacteria</taxon>
        <taxon>Pseudomonadati</taxon>
        <taxon>Pseudomonadota</taxon>
        <taxon>Alphaproteobacteria</taxon>
        <taxon>Hyphomicrobiales</taxon>
        <taxon>Methylocystaceae</taxon>
        <taxon>Methylocystis</taxon>
    </lineage>
</organism>
<dbReference type="Pfam" id="PF05048">
    <property type="entry name" value="NosD"/>
    <property type="match status" value="1"/>
</dbReference>
<dbReference type="InterPro" id="IPR006311">
    <property type="entry name" value="TAT_signal"/>
</dbReference>
<dbReference type="SUPFAM" id="SSF51126">
    <property type="entry name" value="Pectin lyase-like"/>
    <property type="match status" value="1"/>
</dbReference>
<dbReference type="Gene3D" id="2.160.20.10">
    <property type="entry name" value="Single-stranded right-handed beta-helix, Pectin lyase-like"/>
    <property type="match status" value="1"/>
</dbReference>
<protein>
    <submittedName>
        <fullName evidence="4">TIGR03808 family TAT-translocated repetitive protein</fullName>
    </submittedName>
</protein>
<proteinExistence type="predicted"/>
<evidence type="ECO:0000259" key="2">
    <source>
        <dbReference type="Pfam" id="PF05048"/>
    </source>
</evidence>
<dbReference type="InterPro" id="IPR039448">
    <property type="entry name" value="Beta_helix"/>
</dbReference>
<dbReference type="InterPro" id="IPR007742">
    <property type="entry name" value="NosD_dom"/>
</dbReference>
<dbReference type="NCBIfam" id="TIGR03808">
    <property type="entry name" value="RR_plus_rpt_1"/>
    <property type="match status" value="1"/>
</dbReference>
<dbReference type="Proteomes" id="UP000309061">
    <property type="component" value="Chromosome"/>
</dbReference>
<evidence type="ECO:0000313" key="4">
    <source>
        <dbReference type="EMBL" id="QGM46882.1"/>
    </source>
</evidence>